<dbReference type="NCBIfam" id="TIGR00254">
    <property type="entry name" value="GGDEF"/>
    <property type="match status" value="1"/>
</dbReference>
<dbReference type="Gene3D" id="3.30.70.270">
    <property type="match status" value="1"/>
</dbReference>
<keyword evidence="3" id="KW-1133">Transmembrane helix</keyword>
<comment type="catalytic activity">
    <reaction evidence="2">
        <text>2 GTP = 3',3'-c-di-GMP + 2 diphosphate</text>
        <dbReference type="Rhea" id="RHEA:24898"/>
        <dbReference type="ChEBI" id="CHEBI:33019"/>
        <dbReference type="ChEBI" id="CHEBI:37565"/>
        <dbReference type="ChEBI" id="CHEBI:58805"/>
        <dbReference type="EC" id="2.7.7.65"/>
    </reaction>
</comment>
<dbReference type="CDD" id="cd01949">
    <property type="entry name" value="GGDEF"/>
    <property type="match status" value="1"/>
</dbReference>
<name>A0ABQ6HFR8_9GAMM</name>
<dbReference type="InterPro" id="IPR050469">
    <property type="entry name" value="Diguanylate_Cyclase"/>
</dbReference>
<evidence type="ECO:0000256" key="1">
    <source>
        <dbReference type="ARBA" id="ARBA00012528"/>
    </source>
</evidence>
<sequence length="362" mass="41189">MSIRQVVNLGTQNQPFSVTSRAQMINLISLFTFAVSLLYTVNYLFIIKNPLVAAINAAFTVAYLLTLCFSYFHQFTKAKVWFFGVLMLHLIVCTNVYVTKDSGFHLYFFLVPTGAFLLFEIHEVKAKVILSLIATILFFYCENSMNMTPLIELTDDENHLLYQTVVFINMIEVIIVLTLFSNQIEKNQLKLTMQAKYDALTGVANRHFFFEKGDQIFNLSNVEQRPLCLALLDLDYFKKINDSFGHQAGDTCLIEVANLINANIREQDFFARIGGEEFVILLPDTTANEANSLLERLRILIEQHTITVDNDKTLHCTTSMGLASKDKENQSLKDLLVSADHALYDAKNRGRNRIALYTKLSA</sequence>
<dbReference type="PROSITE" id="PS50887">
    <property type="entry name" value="GGDEF"/>
    <property type="match status" value="1"/>
</dbReference>
<dbReference type="RefSeq" id="WP_284297810.1">
    <property type="nucleotide sequence ID" value="NZ_BSSV01000003.1"/>
</dbReference>
<organism evidence="5 6">
    <name type="scientific">Thalassotalea loyana</name>
    <dbReference type="NCBI Taxonomy" id="280483"/>
    <lineage>
        <taxon>Bacteria</taxon>
        <taxon>Pseudomonadati</taxon>
        <taxon>Pseudomonadota</taxon>
        <taxon>Gammaproteobacteria</taxon>
        <taxon>Alteromonadales</taxon>
        <taxon>Colwelliaceae</taxon>
        <taxon>Thalassotalea</taxon>
    </lineage>
</organism>
<comment type="caution">
    <text evidence="5">The sequence shown here is derived from an EMBL/GenBank/DDBJ whole genome shotgun (WGS) entry which is preliminary data.</text>
</comment>
<keyword evidence="3" id="KW-0472">Membrane</keyword>
<feature type="transmembrane region" description="Helical" evidence="3">
    <location>
        <begin position="160"/>
        <end position="180"/>
    </location>
</feature>
<feature type="domain" description="GGDEF" evidence="4">
    <location>
        <begin position="225"/>
        <end position="359"/>
    </location>
</feature>
<feature type="transmembrane region" description="Helical" evidence="3">
    <location>
        <begin position="128"/>
        <end position="148"/>
    </location>
</feature>
<gene>
    <name evidence="5" type="ORF">tloyanaT_18290</name>
</gene>
<accession>A0ABQ6HFR8</accession>
<dbReference type="SUPFAM" id="SSF55073">
    <property type="entry name" value="Nucleotide cyclase"/>
    <property type="match status" value="1"/>
</dbReference>
<evidence type="ECO:0000259" key="4">
    <source>
        <dbReference type="PROSITE" id="PS50887"/>
    </source>
</evidence>
<keyword evidence="3" id="KW-0812">Transmembrane</keyword>
<dbReference type="Proteomes" id="UP001157134">
    <property type="component" value="Unassembled WGS sequence"/>
</dbReference>
<feature type="transmembrane region" description="Helical" evidence="3">
    <location>
        <begin position="80"/>
        <end position="98"/>
    </location>
</feature>
<evidence type="ECO:0000256" key="3">
    <source>
        <dbReference type="SAM" id="Phobius"/>
    </source>
</evidence>
<evidence type="ECO:0000313" key="6">
    <source>
        <dbReference type="Proteomes" id="UP001157134"/>
    </source>
</evidence>
<protein>
    <recommendedName>
        <fullName evidence="1">diguanylate cyclase</fullName>
        <ecNumber evidence="1">2.7.7.65</ecNumber>
    </recommendedName>
</protein>
<dbReference type="EC" id="2.7.7.65" evidence="1"/>
<dbReference type="InterPro" id="IPR000160">
    <property type="entry name" value="GGDEF_dom"/>
</dbReference>
<dbReference type="EMBL" id="BSSV01000003">
    <property type="protein sequence ID" value="GLX85577.1"/>
    <property type="molecule type" value="Genomic_DNA"/>
</dbReference>
<dbReference type="SMART" id="SM00267">
    <property type="entry name" value="GGDEF"/>
    <property type="match status" value="1"/>
</dbReference>
<evidence type="ECO:0000256" key="2">
    <source>
        <dbReference type="ARBA" id="ARBA00034247"/>
    </source>
</evidence>
<feature type="transmembrane region" description="Helical" evidence="3">
    <location>
        <begin position="24"/>
        <end position="45"/>
    </location>
</feature>
<feature type="transmembrane region" description="Helical" evidence="3">
    <location>
        <begin position="104"/>
        <end position="121"/>
    </location>
</feature>
<proteinExistence type="predicted"/>
<dbReference type="PANTHER" id="PTHR45138:SF9">
    <property type="entry name" value="DIGUANYLATE CYCLASE DGCM-RELATED"/>
    <property type="match status" value="1"/>
</dbReference>
<feature type="transmembrane region" description="Helical" evidence="3">
    <location>
        <begin position="51"/>
        <end position="73"/>
    </location>
</feature>
<reference evidence="5 6" key="1">
    <citation type="submission" date="2023-03" db="EMBL/GenBank/DDBJ databases">
        <title>Thalassotalea loyana LMG 22536T draft genome sequence.</title>
        <authorList>
            <person name="Sawabe T."/>
        </authorList>
    </citation>
    <scope>NUCLEOTIDE SEQUENCE [LARGE SCALE GENOMIC DNA]</scope>
    <source>
        <strain evidence="5 6">LMG 22536</strain>
    </source>
</reference>
<dbReference type="InterPro" id="IPR029787">
    <property type="entry name" value="Nucleotide_cyclase"/>
</dbReference>
<dbReference type="InterPro" id="IPR043128">
    <property type="entry name" value="Rev_trsase/Diguanyl_cyclase"/>
</dbReference>
<keyword evidence="6" id="KW-1185">Reference proteome</keyword>
<evidence type="ECO:0000313" key="5">
    <source>
        <dbReference type="EMBL" id="GLX85577.1"/>
    </source>
</evidence>
<dbReference type="Pfam" id="PF00990">
    <property type="entry name" value="GGDEF"/>
    <property type="match status" value="1"/>
</dbReference>
<dbReference type="PANTHER" id="PTHR45138">
    <property type="entry name" value="REGULATORY COMPONENTS OF SENSORY TRANSDUCTION SYSTEM"/>
    <property type="match status" value="1"/>
</dbReference>